<organism evidence="4 6">
    <name type="scientific">Adiantum capillus-veneris</name>
    <name type="common">Maidenhair fern</name>
    <dbReference type="NCBI Taxonomy" id="13818"/>
    <lineage>
        <taxon>Eukaryota</taxon>
        <taxon>Viridiplantae</taxon>
        <taxon>Streptophyta</taxon>
        <taxon>Embryophyta</taxon>
        <taxon>Tracheophyta</taxon>
        <taxon>Polypodiopsida</taxon>
        <taxon>Polypodiidae</taxon>
        <taxon>Polypodiales</taxon>
        <taxon>Pteridineae</taxon>
        <taxon>Pteridaceae</taxon>
        <taxon>Vittarioideae</taxon>
        <taxon>Adiantum</taxon>
    </lineage>
</organism>
<name>A0A9D4Z859_ADICA</name>
<sequence length="357" mass="39057">MGDEVVRFGILGCATIAKKMSAAISTTPGASLYAIGSRSIERAQGFAKEANFPTGSKIYGSYQGVLDDEKVDVVYIPLPTALHLEWALKAADKKKHILIEKPPALTAEDLSRIITACKKQGVQLMDCTMWMHHPRAAKVKEILKNRELFGDILEVHSTFLVPMEAHSPGFFTENIRVKPDLDALGALGDLGWYCARGILWANDYNLPSSVTALPGTKFTKDGVIASCGASFAWDDGRVATFSCSFYADFNVKLTLYGSNGTLEMPNIDTGDFKLYGLSTFEDMDIGWAPDIKEFEVNTDRFQESLMVERFLSLVKGIENGSTGVDPLWSTIAMKTQQLIDAVNLSIAQDCTTIALKG</sequence>
<dbReference type="AlphaFoldDB" id="A0A9D4Z859"/>
<dbReference type="PANTHER" id="PTHR46368">
    <property type="match status" value="1"/>
</dbReference>
<protein>
    <recommendedName>
        <fullName evidence="7">Gfo/Idh/MocA-like oxidoreductase N-terminal domain-containing protein</fullName>
    </recommendedName>
</protein>
<dbReference type="EMBL" id="JABFUD020000019">
    <property type="protein sequence ID" value="KAI5065184.1"/>
    <property type="molecule type" value="Genomic_DNA"/>
</dbReference>
<evidence type="ECO:0000259" key="3">
    <source>
        <dbReference type="Pfam" id="PF22725"/>
    </source>
</evidence>
<dbReference type="PANTHER" id="PTHR46368:SF4">
    <property type="entry name" value="OS10G0403700 PROTEIN"/>
    <property type="match status" value="1"/>
</dbReference>
<dbReference type="Pfam" id="PF01408">
    <property type="entry name" value="GFO_IDH_MocA"/>
    <property type="match status" value="1"/>
</dbReference>
<dbReference type="InterPro" id="IPR055170">
    <property type="entry name" value="GFO_IDH_MocA-like_dom"/>
</dbReference>
<evidence type="ECO:0000313" key="4">
    <source>
        <dbReference type="EMBL" id="KAI5065184.1"/>
    </source>
</evidence>
<feature type="domain" description="GFO/IDH/MocA-like oxidoreductase" evidence="3">
    <location>
        <begin position="138"/>
        <end position="263"/>
    </location>
</feature>
<accession>A0A9D4Z859</accession>
<evidence type="ECO:0000313" key="5">
    <source>
        <dbReference type="EMBL" id="KAI5065663.1"/>
    </source>
</evidence>
<evidence type="ECO:0000256" key="1">
    <source>
        <dbReference type="ARBA" id="ARBA00010928"/>
    </source>
</evidence>
<dbReference type="SUPFAM" id="SSF51735">
    <property type="entry name" value="NAD(P)-binding Rossmann-fold domains"/>
    <property type="match status" value="1"/>
</dbReference>
<dbReference type="Proteomes" id="UP000886520">
    <property type="component" value="Chromosome 19"/>
</dbReference>
<keyword evidence="6" id="KW-1185">Reference proteome</keyword>
<dbReference type="Gene3D" id="3.30.360.10">
    <property type="entry name" value="Dihydrodipicolinate Reductase, domain 2"/>
    <property type="match status" value="1"/>
</dbReference>
<proteinExistence type="inferred from homology"/>
<evidence type="ECO:0000259" key="2">
    <source>
        <dbReference type="Pfam" id="PF01408"/>
    </source>
</evidence>
<dbReference type="SUPFAM" id="SSF55347">
    <property type="entry name" value="Glyceraldehyde-3-phosphate dehydrogenase-like, C-terminal domain"/>
    <property type="match status" value="1"/>
</dbReference>
<comment type="similarity">
    <text evidence="1">Belongs to the Gfo/Idh/MocA family.</text>
</comment>
<dbReference type="InterPro" id="IPR036291">
    <property type="entry name" value="NAD(P)-bd_dom_sf"/>
</dbReference>
<evidence type="ECO:0008006" key="7">
    <source>
        <dbReference type="Google" id="ProtNLM"/>
    </source>
</evidence>
<dbReference type="InterPro" id="IPR000683">
    <property type="entry name" value="Gfo/Idh/MocA-like_OxRdtase_N"/>
</dbReference>
<evidence type="ECO:0000313" key="6">
    <source>
        <dbReference type="Proteomes" id="UP000886520"/>
    </source>
</evidence>
<dbReference type="EMBL" id="JABFUD020000019">
    <property type="protein sequence ID" value="KAI5065663.1"/>
    <property type="molecule type" value="Genomic_DNA"/>
</dbReference>
<dbReference type="Gene3D" id="3.40.50.720">
    <property type="entry name" value="NAD(P)-binding Rossmann-like Domain"/>
    <property type="match status" value="1"/>
</dbReference>
<gene>
    <name evidence="4" type="ORF">GOP47_0019879</name>
    <name evidence="5" type="ORF">GOP47_0020358</name>
</gene>
<dbReference type="OrthoDB" id="2129491at2759"/>
<feature type="domain" description="Gfo/Idh/MocA-like oxidoreductase N-terminal" evidence="2">
    <location>
        <begin position="6"/>
        <end position="125"/>
    </location>
</feature>
<dbReference type="GO" id="GO:0000166">
    <property type="term" value="F:nucleotide binding"/>
    <property type="evidence" value="ECO:0007669"/>
    <property type="project" value="InterPro"/>
</dbReference>
<reference evidence="4" key="1">
    <citation type="submission" date="2021-01" db="EMBL/GenBank/DDBJ databases">
        <title>Adiantum capillus-veneris genome.</title>
        <authorList>
            <person name="Fang Y."/>
            <person name="Liao Q."/>
        </authorList>
    </citation>
    <scope>NUCLEOTIDE SEQUENCE</scope>
    <source>
        <strain evidence="4">H3</strain>
        <tissue evidence="4">Leaf</tissue>
    </source>
</reference>
<comment type="caution">
    <text evidence="4">The sequence shown here is derived from an EMBL/GenBank/DDBJ whole genome shotgun (WGS) entry which is preliminary data.</text>
</comment>
<dbReference type="Pfam" id="PF22725">
    <property type="entry name" value="GFO_IDH_MocA_C3"/>
    <property type="match status" value="1"/>
</dbReference>